<name>W9D657_9ACTN</name>
<dbReference type="InterPro" id="IPR036291">
    <property type="entry name" value="NAD(P)-bd_dom_sf"/>
</dbReference>
<dbReference type="InterPro" id="IPR013149">
    <property type="entry name" value="ADH-like_C"/>
</dbReference>
<dbReference type="Proteomes" id="UP000035035">
    <property type="component" value="Unassembled WGS sequence"/>
</dbReference>
<evidence type="ECO:0000256" key="1">
    <source>
        <dbReference type="ARBA" id="ARBA00001947"/>
    </source>
</evidence>
<evidence type="ECO:0000313" key="14">
    <source>
        <dbReference type="Proteomes" id="UP000035035"/>
    </source>
</evidence>
<evidence type="ECO:0000256" key="10">
    <source>
        <dbReference type="RuleBase" id="RU361277"/>
    </source>
</evidence>
<keyword evidence="14" id="KW-1185">Reference proteome</keyword>
<keyword evidence="7" id="KW-0520">NAD</keyword>
<dbReference type="Gene3D" id="3.40.50.720">
    <property type="entry name" value="NAD(P)-binding Rossmann-like Domain"/>
    <property type="match status" value="1"/>
</dbReference>
<dbReference type="Pfam" id="PF08240">
    <property type="entry name" value="ADH_N"/>
    <property type="match status" value="1"/>
</dbReference>
<protein>
    <recommendedName>
        <fullName evidence="3">alcohol dehydrogenase</fullName>
        <ecNumber evidence="3">1.1.1.1</ecNumber>
    </recommendedName>
</protein>
<dbReference type="PATRIC" id="fig|1423140.3.peg.4226"/>
<evidence type="ECO:0000256" key="6">
    <source>
        <dbReference type="ARBA" id="ARBA00023002"/>
    </source>
</evidence>
<dbReference type="CDD" id="cd08279">
    <property type="entry name" value="Zn_ADH_class_III"/>
    <property type="match status" value="1"/>
</dbReference>
<keyword evidence="4 10" id="KW-0479">Metal-binding</keyword>
<dbReference type="EC" id="1.1.1.1" evidence="3"/>
<dbReference type="PANTHER" id="PTHR43880">
    <property type="entry name" value="ALCOHOL DEHYDROGENASE"/>
    <property type="match status" value="1"/>
</dbReference>
<gene>
    <name evidence="13" type="ORF">V525_21295</name>
</gene>
<dbReference type="GO" id="GO:0004022">
    <property type="term" value="F:alcohol dehydrogenase (NAD+) activity"/>
    <property type="evidence" value="ECO:0007669"/>
    <property type="project" value="UniProtKB-EC"/>
</dbReference>
<dbReference type="GO" id="GO:0005829">
    <property type="term" value="C:cytosol"/>
    <property type="evidence" value="ECO:0007669"/>
    <property type="project" value="TreeGrafter"/>
</dbReference>
<dbReference type="HOGENOM" id="CLU_026673_14_1_11"/>
<evidence type="ECO:0000313" key="13">
    <source>
        <dbReference type="EMBL" id="ETA04653.1"/>
    </source>
</evidence>
<evidence type="ECO:0000259" key="11">
    <source>
        <dbReference type="Pfam" id="PF00107"/>
    </source>
</evidence>
<dbReference type="PANTHER" id="PTHR43880:SF12">
    <property type="entry name" value="ALCOHOL DEHYDROGENASE CLASS-3"/>
    <property type="match status" value="1"/>
</dbReference>
<proteinExistence type="inferred from homology"/>
<evidence type="ECO:0000256" key="2">
    <source>
        <dbReference type="ARBA" id="ARBA00008072"/>
    </source>
</evidence>
<keyword evidence="5 10" id="KW-0862">Zinc</keyword>
<sequence>MKTRAAVLREQGKPWEILELDLDDPGPGEVRVKMKVAGLCHSDKHVKVGGGARFPIVAGHEGAGVVDAVGEGVESVKTGDPVAISWIPACGRCRWCNDGQSNLCDLGANMLTGELAAGGFRFHYEGEDLGGEGAVGTFSEYTVVNERSVVKIAEDTPLEHASLVSCGVTTGWGAVVNAGGARPGDTIAIYGCGGIGTNAVRAAASLSPDLLVVIEPVEWKRDFAKRQGADLVFADAAQAQAEVWERTGGVGVDIAVVTTGVASAEVTGQAFELTRKGGKIVLVSTADDMTENTIVLPGSLLTFFQKTIVGTLFGHCNPHSDVPRLLAMARNSKLNLEDLVTRRYSLDEVNTGFDDLLDGENIRGVIIFDD</sequence>
<organism evidence="13 14">
    <name type="scientific">Gordonia alkanivorans CGMCC 6845</name>
    <dbReference type="NCBI Taxonomy" id="1423140"/>
    <lineage>
        <taxon>Bacteria</taxon>
        <taxon>Bacillati</taxon>
        <taxon>Actinomycetota</taxon>
        <taxon>Actinomycetes</taxon>
        <taxon>Mycobacteriales</taxon>
        <taxon>Gordoniaceae</taxon>
        <taxon>Gordonia</taxon>
    </lineage>
</organism>
<evidence type="ECO:0000259" key="12">
    <source>
        <dbReference type="Pfam" id="PF08240"/>
    </source>
</evidence>
<comment type="caution">
    <text evidence="13">The sequence shown here is derived from an EMBL/GenBank/DDBJ whole genome shotgun (WGS) entry which is preliminary data.</text>
</comment>
<dbReference type="EMBL" id="AYXO01000073">
    <property type="protein sequence ID" value="ETA04653.1"/>
    <property type="molecule type" value="Genomic_DNA"/>
</dbReference>
<dbReference type="InterPro" id="IPR023921">
    <property type="entry name" value="ADH_Zn_actinomycetes"/>
</dbReference>
<reference evidence="13 14" key="1">
    <citation type="journal article" date="2014" name="Genome Announc.">
        <title>Draft Genome Sequence of Gordonia alkanivorans Strain CGMCC6845, a Halotolerant Hydrocarbon-Degrading Bacterium.</title>
        <authorList>
            <person name="Wang X."/>
            <person name="Jin D."/>
            <person name="Zhou L."/>
            <person name="Wu L."/>
            <person name="An W."/>
            <person name="Zhao L."/>
        </authorList>
    </citation>
    <scope>NUCLEOTIDE SEQUENCE [LARGE SCALE GENOMIC DNA]</scope>
    <source>
        <strain evidence="13 14">CGMCC 6845</strain>
    </source>
</reference>
<evidence type="ECO:0000256" key="5">
    <source>
        <dbReference type="ARBA" id="ARBA00022833"/>
    </source>
</evidence>
<comment type="cofactor">
    <cofactor evidence="1 10">
        <name>Zn(2+)</name>
        <dbReference type="ChEBI" id="CHEBI:29105"/>
    </cofactor>
</comment>
<feature type="domain" description="Alcohol dehydrogenase-like C-terminal" evidence="11">
    <location>
        <begin position="194"/>
        <end position="328"/>
    </location>
</feature>
<dbReference type="GO" id="GO:0046294">
    <property type="term" value="P:formaldehyde catabolic process"/>
    <property type="evidence" value="ECO:0007669"/>
    <property type="project" value="TreeGrafter"/>
</dbReference>
<dbReference type="NCBIfam" id="TIGR03989">
    <property type="entry name" value="Rxyl_3153"/>
    <property type="match status" value="1"/>
</dbReference>
<dbReference type="PROSITE" id="PS00059">
    <property type="entry name" value="ADH_ZINC"/>
    <property type="match status" value="1"/>
</dbReference>
<comment type="catalytic activity">
    <reaction evidence="9">
        <text>a primary alcohol + NAD(+) = an aldehyde + NADH + H(+)</text>
        <dbReference type="Rhea" id="RHEA:10736"/>
        <dbReference type="ChEBI" id="CHEBI:15378"/>
        <dbReference type="ChEBI" id="CHEBI:15734"/>
        <dbReference type="ChEBI" id="CHEBI:17478"/>
        <dbReference type="ChEBI" id="CHEBI:57540"/>
        <dbReference type="ChEBI" id="CHEBI:57945"/>
        <dbReference type="EC" id="1.1.1.1"/>
    </reaction>
</comment>
<dbReference type="Pfam" id="PF00107">
    <property type="entry name" value="ADH_zinc_N"/>
    <property type="match status" value="1"/>
</dbReference>
<evidence type="ECO:0000256" key="7">
    <source>
        <dbReference type="ARBA" id="ARBA00023027"/>
    </source>
</evidence>
<evidence type="ECO:0000256" key="8">
    <source>
        <dbReference type="ARBA" id="ARBA00049164"/>
    </source>
</evidence>
<dbReference type="AlphaFoldDB" id="W9D657"/>
<dbReference type="InterPro" id="IPR011032">
    <property type="entry name" value="GroES-like_sf"/>
</dbReference>
<evidence type="ECO:0000256" key="3">
    <source>
        <dbReference type="ARBA" id="ARBA00013190"/>
    </source>
</evidence>
<evidence type="ECO:0000256" key="4">
    <source>
        <dbReference type="ARBA" id="ARBA00022723"/>
    </source>
</evidence>
<dbReference type="SUPFAM" id="SSF50129">
    <property type="entry name" value="GroES-like"/>
    <property type="match status" value="1"/>
</dbReference>
<dbReference type="GO" id="GO:0051903">
    <property type="term" value="F:S-(hydroxymethyl)glutathione dehydrogenase [NAD(P)+] activity"/>
    <property type="evidence" value="ECO:0007669"/>
    <property type="project" value="TreeGrafter"/>
</dbReference>
<keyword evidence="6" id="KW-0560">Oxidoreductase</keyword>
<feature type="domain" description="Alcohol dehydrogenase-like N-terminal" evidence="12">
    <location>
        <begin position="26"/>
        <end position="153"/>
    </location>
</feature>
<dbReference type="InterPro" id="IPR002328">
    <property type="entry name" value="ADH_Zn_CS"/>
</dbReference>
<dbReference type="Gene3D" id="3.90.180.10">
    <property type="entry name" value="Medium-chain alcohol dehydrogenases, catalytic domain"/>
    <property type="match status" value="1"/>
</dbReference>
<dbReference type="InterPro" id="IPR013154">
    <property type="entry name" value="ADH-like_N"/>
</dbReference>
<dbReference type="SUPFAM" id="SSF51735">
    <property type="entry name" value="NAD(P)-binding Rossmann-fold domains"/>
    <property type="match status" value="1"/>
</dbReference>
<dbReference type="GO" id="GO:0008270">
    <property type="term" value="F:zinc ion binding"/>
    <property type="evidence" value="ECO:0007669"/>
    <property type="project" value="InterPro"/>
</dbReference>
<comment type="similarity">
    <text evidence="2 10">Belongs to the zinc-containing alcohol dehydrogenase family.</text>
</comment>
<accession>W9D657</accession>
<comment type="catalytic activity">
    <reaction evidence="8">
        <text>a secondary alcohol + NAD(+) = a ketone + NADH + H(+)</text>
        <dbReference type="Rhea" id="RHEA:10740"/>
        <dbReference type="ChEBI" id="CHEBI:15378"/>
        <dbReference type="ChEBI" id="CHEBI:17087"/>
        <dbReference type="ChEBI" id="CHEBI:35681"/>
        <dbReference type="ChEBI" id="CHEBI:57540"/>
        <dbReference type="ChEBI" id="CHEBI:57945"/>
        <dbReference type="EC" id="1.1.1.1"/>
    </reaction>
</comment>
<evidence type="ECO:0000256" key="9">
    <source>
        <dbReference type="ARBA" id="ARBA00049243"/>
    </source>
</evidence>
<dbReference type="RefSeq" id="WP_035753097.1">
    <property type="nucleotide sequence ID" value="NZ_KI629800.1"/>
</dbReference>